<organism evidence="3 4">
    <name type="scientific">Neohortaea acidophila</name>
    <dbReference type="NCBI Taxonomy" id="245834"/>
    <lineage>
        <taxon>Eukaryota</taxon>
        <taxon>Fungi</taxon>
        <taxon>Dikarya</taxon>
        <taxon>Ascomycota</taxon>
        <taxon>Pezizomycotina</taxon>
        <taxon>Dothideomycetes</taxon>
        <taxon>Dothideomycetidae</taxon>
        <taxon>Mycosphaerellales</taxon>
        <taxon>Teratosphaeriaceae</taxon>
        <taxon>Neohortaea</taxon>
    </lineage>
</organism>
<dbReference type="InterPro" id="IPR001394">
    <property type="entry name" value="Peptidase_C19_UCH"/>
</dbReference>
<dbReference type="GO" id="GO:0016579">
    <property type="term" value="P:protein deubiquitination"/>
    <property type="evidence" value="ECO:0007669"/>
    <property type="project" value="InterPro"/>
</dbReference>
<dbReference type="RefSeq" id="XP_033588310.1">
    <property type="nucleotide sequence ID" value="XM_033733935.1"/>
</dbReference>
<dbReference type="Gene3D" id="3.90.70.10">
    <property type="entry name" value="Cysteine proteinases"/>
    <property type="match status" value="1"/>
</dbReference>
<accession>A0A6A6PNQ0</accession>
<feature type="compositionally biased region" description="Acidic residues" evidence="1">
    <location>
        <begin position="2417"/>
        <end position="2440"/>
    </location>
</feature>
<feature type="compositionally biased region" description="Basic and acidic residues" evidence="1">
    <location>
        <begin position="2399"/>
        <end position="2408"/>
    </location>
</feature>
<dbReference type="Pfam" id="PF00443">
    <property type="entry name" value="UCH"/>
    <property type="match status" value="1"/>
</dbReference>
<dbReference type="PANTHER" id="PTHR24006">
    <property type="entry name" value="UBIQUITIN CARBOXYL-TERMINAL HYDROLASE"/>
    <property type="match status" value="1"/>
</dbReference>
<feature type="region of interest" description="Disordered" evidence="1">
    <location>
        <begin position="2388"/>
        <end position="2440"/>
    </location>
</feature>
<dbReference type="PROSITE" id="PS50235">
    <property type="entry name" value="USP_3"/>
    <property type="match status" value="1"/>
</dbReference>
<dbReference type="GO" id="GO:0005829">
    <property type="term" value="C:cytosol"/>
    <property type="evidence" value="ECO:0007669"/>
    <property type="project" value="TreeGrafter"/>
</dbReference>
<evidence type="ECO:0000313" key="3">
    <source>
        <dbReference type="EMBL" id="KAF2481740.1"/>
    </source>
</evidence>
<dbReference type="Proteomes" id="UP000799767">
    <property type="component" value="Unassembled WGS sequence"/>
</dbReference>
<dbReference type="InterPro" id="IPR028889">
    <property type="entry name" value="USP"/>
</dbReference>
<dbReference type="EMBL" id="MU001637">
    <property type="protein sequence ID" value="KAF2481740.1"/>
    <property type="molecule type" value="Genomic_DNA"/>
</dbReference>
<dbReference type="PROSITE" id="PS00973">
    <property type="entry name" value="USP_2"/>
    <property type="match status" value="1"/>
</dbReference>
<feature type="region of interest" description="Disordered" evidence="1">
    <location>
        <begin position="1"/>
        <end position="40"/>
    </location>
</feature>
<reference evidence="3" key="1">
    <citation type="journal article" date="2020" name="Stud. Mycol.">
        <title>101 Dothideomycetes genomes: a test case for predicting lifestyles and emergence of pathogens.</title>
        <authorList>
            <person name="Haridas S."/>
            <person name="Albert R."/>
            <person name="Binder M."/>
            <person name="Bloem J."/>
            <person name="Labutti K."/>
            <person name="Salamov A."/>
            <person name="Andreopoulos B."/>
            <person name="Baker S."/>
            <person name="Barry K."/>
            <person name="Bills G."/>
            <person name="Bluhm B."/>
            <person name="Cannon C."/>
            <person name="Castanera R."/>
            <person name="Culley D."/>
            <person name="Daum C."/>
            <person name="Ezra D."/>
            <person name="Gonzalez J."/>
            <person name="Henrissat B."/>
            <person name="Kuo A."/>
            <person name="Liang C."/>
            <person name="Lipzen A."/>
            <person name="Lutzoni F."/>
            <person name="Magnuson J."/>
            <person name="Mondo S."/>
            <person name="Nolan M."/>
            <person name="Ohm R."/>
            <person name="Pangilinan J."/>
            <person name="Park H.-J."/>
            <person name="Ramirez L."/>
            <person name="Alfaro M."/>
            <person name="Sun H."/>
            <person name="Tritt A."/>
            <person name="Yoshinaga Y."/>
            <person name="Zwiers L.-H."/>
            <person name="Turgeon B."/>
            <person name="Goodwin S."/>
            <person name="Spatafora J."/>
            <person name="Crous P."/>
            <person name="Grigoriev I."/>
        </authorList>
    </citation>
    <scope>NUCLEOTIDE SEQUENCE</scope>
    <source>
        <strain evidence="3">CBS 113389</strain>
    </source>
</reference>
<dbReference type="InterPro" id="IPR050164">
    <property type="entry name" value="Peptidase_C19"/>
</dbReference>
<keyword evidence="4" id="KW-1185">Reference proteome</keyword>
<gene>
    <name evidence="3" type="ORF">BDY17DRAFT_299566</name>
</gene>
<dbReference type="GO" id="GO:0005634">
    <property type="term" value="C:nucleus"/>
    <property type="evidence" value="ECO:0007669"/>
    <property type="project" value="TreeGrafter"/>
</dbReference>
<proteinExistence type="predicted"/>
<protein>
    <recommendedName>
        <fullName evidence="2">USP domain-containing protein</fullName>
    </recommendedName>
</protein>
<sequence>MADPHSSSSPRDSAVDANPDLARKKQRLNPQEATTPSPTDALLIEISEPEEIGTTFTNAIEIQDGPDFSMPLYCAVFDCVDMDSGPPYDQLKEMRVEIARGSAVDLERFSSLGAAIKAHLADTENEPDQWFSHYLDQEVDFFTELALLSLHLLDSGGLSDVDAPIDPRDMSRAFDGFFHGMFRLTLRILPLLPHAIKGAQSRRDSAQASTKEQHLPMLWYVLLAYRLLLDDTQLAQCIKDHFRCDVEASVRKNRTLYFSEDVITELATIMSALGGAMRDIKDSWLYMHYALQFFGNAVHFPRHRHPYPSRAAEEVLCVINTIILPAICAKHPRALYSCFHADLVLTTFGILNTYAYANDIPAIGQLYKHFVRADTDADAVLSHTPASMGVEEALLHACRKDRSILAELLSVSWALQSHHAFLRSGIMDIRNIGITLLKNQLVALYTMERPSGDGVDHPALQHAVRFLRQNEITAYIFGPESRAGLVSHSAEIVCFLAATGAYTPAESDIIWGACSTSVEADFVKASFIVLDSLLRFLDASNLVYLARKYATTPVERLGSDSVTFLDRLFQALQSLDPARTGKSFDLTLVCTAMDILRASNDWEPSATRDELRHLTIAVISRFTESEISLDHKMQMYQQCIPEIQQHSQHATPSVEVLNICLSAGMPASESACILAMLPLDAAIDELCDFVHRNKQTGLAINRISHVIVRLECILRLMSLTPEYPDETTEDRLFENVFGESALSNIARDKAWSVLNDLTQAKSEVSAANRLWESYMQKQVSLLDARFVTPKLIEFIDVSLKAEFNTTSLKSAPIGLLDLPLWKALVRVARTSKESEVVGMSVGLILDLLFAFPREIDVAVDLVVPCQCRFVHDHIQGFTNDVERLLRTNESSVADLQFSRDIFLLGELLVKSNATASVYAGAEALDALVLDDIQDGSKPIEFTAQVYGPRPQPQSVQVRASEATKVSELIAKLPGKTAAADNRVIVGGREISLQPNQTLNEAQISQSGVLMIRPRYTSDANLEEVLACSSSVEREVMLQYGALESFLDGPDAIAQQAFTFLCQVRTPAQARSKVISPSASPLELFPNDKPWRCKFTLAVLQSHLLDFVRLGVADQGFISRSIRLLVSFIQDASRPLQPMVMLNVATCLYNFLQNVVKQTPYGEGSRQNHAKDLELASAKDDSTVLIDNDDAFVSRIVELIYTSMAQSAAPARSPDVLSTWATLAHHLYKALLETCRAGEIRWDSVVKHAESADLHRTMLLSHNQSLSKGMAACIGGVCGDSSISDEVSQAYWDTLIPTIPHAMAAGPLSEQYFTLLAEVFLQLKLEEPQLLILINTTLKPQLWKYRPQESPGFPVVDKALFGLLSLLRFSVLSYKSCGNLLKLEGLAWQLAHTFLFDYSNIGESSPPVLVHEQTRALVYSLIRAAFCPIIDYERLVDSTYDVAHESPREMARKQPAYDEWWREPWVAAGLQNLGMTCYMNSLLQQLFANLQFRKFILERPRPNRGQAGILRQVQDLFARMQSSAIPVVDTEPLAVALGVQIGNQEDVHTFYTTLFSRLEEGMGDADAKNALARFFTGKSVTQIRGDCGHVSPTTESFTELPMTVKNKASLNESLDEFVQGEPMEGANKYRCVTCNPENGGRYVNAMRRACLEEVPDNLTFCLKRFAYETMSEGENKVNDRFEFPKAIDMSPYKRSFLEDPDAPHESDIFELVGVIVHQGSLQFGHYWSYVRVAGSGNADTATWLYLEDARSLICANGVQDVQAQCFGGPRWTNGSPGSERVDSAYVLFYQRQSYIAQAEGLNTVSAQHRIQHSILPRVGLHEDMASALGEENHERRFVASLHAPGFHEHILWLLTTYPIYLRSITPETPGDENKPISSRASCDVAYGKLGAIIARYMSRILLADPSVGDLIVNFRNATSAVLDARPLVALTMLQYFAEEDGLIFGNLVHLESAQVRSLTIGCVDECLSRLRLVGYPRYAETYEDLMKSHAKVLGPTLDASGGKWTEYLKFAAQYARIGQEETHTVLEAGYLSWALGIINFRYDPELRKKHWRLTEEYKLNSIEMSSLIEFILNVLEKHVSLPEDLLSSRLRSGERARTSKGWSLLPTELQHLTMIKTFGEKEKEEVWTMLHVASKNCNIPAKSEECVMGKLIAFLVGDNTPSFWTEWAEEALKGYFQFESHRIKAMLYPALHYCLQHSDDANCQNLMECLTKNAMMWNGCEIETIDFFDEAMGLVPSAVVHSMPFWVFTYLSSPKSALVRARVVRFLQDRMYSLAPLTDIAALDAGRINFTRTLCAKYQPLLLAAYRQEHRRTQHERSIEALQLAQKYLISMRAAVAQALHEGTRPSMNVMMEYDESNAVLAGLKRLFDEIGDWQPERTTMALLLPARTQGQGQGQGQGHGRDVRRSVELESTLTEPSDVEGEEGEEGEDDDDDMISEMDE</sequence>
<dbReference type="PROSITE" id="PS00972">
    <property type="entry name" value="USP_1"/>
    <property type="match status" value="1"/>
</dbReference>
<dbReference type="GeneID" id="54474937"/>
<dbReference type="OrthoDB" id="420187at2759"/>
<dbReference type="SUPFAM" id="SSF54001">
    <property type="entry name" value="Cysteine proteinases"/>
    <property type="match status" value="1"/>
</dbReference>
<evidence type="ECO:0000256" key="1">
    <source>
        <dbReference type="SAM" id="MobiDB-lite"/>
    </source>
</evidence>
<feature type="compositionally biased region" description="Polar residues" evidence="1">
    <location>
        <begin position="28"/>
        <end position="38"/>
    </location>
</feature>
<dbReference type="InterPro" id="IPR038765">
    <property type="entry name" value="Papain-like_cys_pep_sf"/>
</dbReference>
<feature type="domain" description="USP" evidence="2">
    <location>
        <begin position="1467"/>
        <end position="1791"/>
    </location>
</feature>
<name>A0A6A6PNQ0_9PEZI</name>
<evidence type="ECO:0000313" key="4">
    <source>
        <dbReference type="Proteomes" id="UP000799767"/>
    </source>
</evidence>
<dbReference type="GO" id="GO:0004843">
    <property type="term" value="F:cysteine-type deubiquitinase activity"/>
    <property type="evidence" value="ECO:0007669"/>
    <property type="project" value="InterPro"/>
</dbReference>
<evidence type="ECO:0000259" key="2">
    <source>
        <dbReference type="PROSITE" id="PS50235"/>
    </source>
</evidence>
<dbReference type="InterPro" id="IPR018200">
    <property type="entry name" value="USP_CS"/>
</dbReference>
<feature type="compositionally biased region" description="Polar residues" evidence="1">
    <location>
        <begin position="1"/>
        <end position="11"/>
    </location>
</feature>